<dbReference type="RefSeq" id="WP_085031527.1">
    <property type="nucleotide sequence ID" value="NZ_CP020772.1"/>
</dbReference>
<proteinExistence type="predicted"/>
<reference evidence="2 3" key="1">
    <citation type="submission" date="2017-04" db="EMBL/GenBank/DDBJ databases">
        <title>The whole genome sequencing and assembly of Halobacillus mangrovi strain.</title>
        <authorList>
            <person name="Lee S.-J."/>
            <person name="Park M.-K."/>
            <person name="Kim J.-Y."/>
            <person name="Lee Y.-J."/>
            <person name="Yi H."/>
            <person name="Bahn Y.-S."/>
            <person name="Kim J.F."/>
            <person name="Lee D.-W."/>
        </authorList>
    </citation>
    <scope>NUCLEOTIDE SEQUENCE [LARGE SCALE GENOMIC DNA]</scope>
    <source>
        <strain evidence="2 3">KTB 131</strain>
    </source>
</reference>
<evidence type="ECO:0000313" key="3">
    <source>
        <dbReference type="Proteomes" id="UP000192527"/>
    </source>
</evidence>
<keyword evidence="3" id="KW-1185">Reference proteome</keyword>
<evidence type="ECO:0000313" key="2">
    <source>
        <dbReference type="EMBL" id="ARI78961.1"/>
    </source>
</evidence>
<keyword evidence="1" id="KW-0472">Membrane</keyword>
<evidence type="ECO:0000256" key="1">
    <source>
        <dbReference type="SAM" id="Phobius"/>
    </source>
</evidence>
<gene>
    <name evidence="2" type="ORF">HM131_19970</name>
</gene>
<dbReference type="Proteomes" id="UP000192527">
    <property type="component" value="Chromosome"/>
</dbReference>
<keyword evidence="1" id="KW-0812">Transmembrane</keyword>
<keyword evidence="1" id="KW-1133">Transmembrane helix</keyword>
<name>A0A1W6A0E8_9BACI</name>
<sequence>MKKFIVFLLSFIVLWGGGEWLIGLILTLMYQPKFDSVAVSSPSDAGIFSAFPELIAASVAYFLVVNKRVKGRGGEK</sequence>
<dbReference type="EMBL" id="CP020772">
    <property type="protein sequence ID" value="ARI78961.1"/>
    <property type="molecule type" value="Genomic_DNA"/>
</dbReference>
<accession>A0A1W6A0E8</accession>
<organism evidence="2 3">
    <name type="scientific">Halobacillus mangrovi</name>
    <dbReference type="NCBI Taxonomy" id="402384"/>
    <lineage>
        <taxon>Bacteria</taxon>
        <taxon>Bacillati</taxon>
        <taxon>Bacillota</taxon>
        <taxon>Bacilli</taxon>
        <taxon>Bacillales</taxon>
        <taxon>Bacillaceae</taxon>
        <taxon>Halobacillus</taxon>
    </lineage>
</organism>
<dbReference type="AlphaFoldDB" id="A0A1W6A0E8"/>
<dbReference type="KEGG" id="hmn:HM131_19970"/>
<dbReference type="STRING" id="402384.HM131_19970"/>
<protein>
    <submittedName>
        <fullName evidence="2">Uncharacterized protein</fullName>
    </submittedName>
</protein>
<feature type="transmembrane region" description="Helical" evidence="1">
    <location>
        <begin position="47"/>
        <end position="66"/>
    </location>
</feature>